<keyword evidence="3" id="KW-1185">Reference proteome</keyword>
<proteinExistence type="predicted"/>
<feature type="region of interest" description="Disordered" evidence="1">
    <location>
        <begin position="90"/>
        <end position="120"/>
    </location>
</feature>
<evidence type="ECO:0000256" key="1">
    <source>
        <dbReference type="SAM" id="MobiDB-lite"/>
    </source>
</evidence>
<dbReference type="AlphaFoldDB" id="A0AA88TB05"/>
<comment type="caution">
    <text evidence="2">The sequence shown here is derived from an EMBL/GenBank/DDBJ whole genome shotgun (WGS) entry which is preliminary data.</text>
</comment>
<dbReference type="Proteomes" id="UP001187315">
    <property type="component" value="Unassembled WGS sequence"/>
</dbReference>
<sequence>MCQPEPVSPPETLPPPETMCQPEPVSPPETLSQPNPVEIMDALDAELEEAEELKGKEKESLELEKREKVIEKKDKIEEVEEIKEKFKDLNKKKKMKQREKAVDVGSIRPPTAHQTQRGLDSIDEHRLCKEFPQFIRAKWNSLKKPLRNLFPKNAEIEAMEK</sequence>
<protein>
    <submittedName>
        <fullName evidence="2">Uncharacterized protein</fullName>
    </submittedName>
</protein>
<accession>A0AA88TB05</accession>
<feature type="compositionally biased region" description="Pro residues" evidence="1">
    <location>
        <begin position="1"/>
        <end position="17"/>
    </location>
</feature>
<feature type="region of interest" description="Disordered" evidence="1">
    <location>
        <begin position="1"/>
        <end position="36"/>
    </location>
</feature>
<name>A0AA88TB05_TACVA</name>
<gene>
    <name evidence="2" type="ORF">Q7C36_004465</name>
</gene>
<evidence type="ECO:0000313" key="3">
    <source>
        <dbReference type="Proteomes" id="UP001187315"/>
    </source>
</evidence>
<organism evidence="2 3">
    <name type="scientific">Tachysurus vachellii</name>
    <name type="common">Darkbarbel catfish</name>
    <name type="synonym">Pelteobagrus vachellii</name>
    <dbReference type="NCBI Taxonomy" id="175792"/>
    <lineage>
        <taxon>Eukaryota</taxon>
        <taxon>Metazoa</taxon>
        <taxon>Chordata</taxon>
        <taxon>Craniata</taxon>
        <taxon>Vertebrata</taxon>
        <taxon>Euteleostomi</taxon>
        <taxon>Actinopterygii</taxon>
        <taxon>Neopterygii</taxon>
        <taxon>Teleostei</taxon>
        <taxon>Ostariophysi</taxon>
        <taxon>Siluriformes</taxon>
        <taxon>Bagridae</taxon>
        <taxon>Tachysurus</taxon>
    </lineage>
</organism>
<reference evidence="2" key="1">
    <citation type="submission" date="2023-08" db="EMBL/GenBank/DDBJ databases">
        <title>Pelteobagrus vachellii genome.</title>
        <authorList>
            <person name="Liu H."/>
        </authorList>
    </citation>
    <scope>NUCLEOTIDE SEQUENCE</scope>
    <source>
        <strain evidence="2">PRFRI_2022a</strain>
        <tissue evidence="2">Muscle</tissue>
    </source>
</reference>
<evidence type="ECO:0000313" key="2">
    <source>
        <dbReference type="EMBL" id="KAK2860299.1"/>
    </source>
</evidence>
<dbReference type="EMBL" id="JAVHJS010000004">
    <property type="protein sequence ID" value="KAK2860299.1"/>
    <property type="molecule type" value="Genomic_DNA"/>
</dbReference>